<keyword evidence="7" id="KW-1015">Disulfide bond</keyword>
<feature type="chain" id="PRO_5045511942" evidence="8">
    <location>
        <begin position="28"/>
        <end position="386"/>
    </location>
</feature>
<name>A0ABQ2B0G5_9MICO</name>
<evidence type="ECO:0000256" key="4">
    <source>
        <dbReference type="ARBA" id="ARBA00022801"/>
    </source>
</evidence>
<sequence length="386" mass="38747">MRRTTFRALAATAAGLTLSATAVTAQAAGPSPDDDVAGADRYPAALLQAMEDDLGVEPERAVQRLEYQHTAAETQDELAKRLGDEFAGSWLDPERDRLYVATTDAAHAAAVRAAGGHVVDARYSLDQLDGWAADLAESTAESTADATAAPGDVTGWHVDVTDNSLVVEVLDGGAADARAALADAGVPDAAVTVTTTAERPRVLDDVVGGNAYYTGSGARCSVGFAVTDGFITAGHCGSAGETTTEPTGTFTGSSFPGDDYAHVEVGLGSTPVGAVNDYAGGQVAVAGSTPASVGAQVCRSGSTTGWHCGTIEALDVSVSYAEGTVDGLIGTDVCAEPGDSGGSLLAGDQAQGVTSGGSGDCTSGGQTFFQPVNEILDAYGLTLVTS</sequence>
<gene>
    <name evidence="11" type="ORF">GCM10007368_02020</name>
</gene>
<dbReference type="RefSeq" id="WP_188521781.1">
    <property type="nucleotide sequence ID" value="NZ_BMDG01000001.1"/>
</dbReference>
<dbReference type="SUPFAM" id="SSF54806">
    <property type="entry name" value="Alpha-lytic protease prodomain"/>
    <property type="match status" value="1"/>
</dbReference>
<evidence type="ECO:0000259" key="9">
    <source>
        <dbReference type="Pfam" id="PF00089"/>
    </source>
</evidence>
<feature type="signal peptide" evidence="8">
    <location>
        <begin position="1"/>
        <end position="27"/>
    </location>
</feature>
<dbReference type="Pfam" id="PF00089">
    <property type="entry name" value="Trypsin"/>
    <property type="match status" value="1"/>
</dbReference>
<evidence type="ECO:0000256" key="3">
    <source>
        <dbReference type="ARBA" id="ARBA00022729"/>
    </source>
</evidence>
<dbReference type="Proteomes" id="UP000632535">
    <property type="component" value="Unassembled WGS sequence"/>
</dbReference>
<accession>A0ABQ2B0G5</accession>
<dbReference type="CDD" id="cd21112">
    <property type="entry name" value="alphaLP-like"/>
    <property type="match status" value="1"/>
</dbReference>
<evidence type="ECO:0000256" key="2">
    <source>
        <dbReference type="ARBA" id="ARBA00022670"/>
    </source>
</evidence>
<keyword evidence="3 8" id="KW-0732">Signal</keyword>
<proteinExistence type="inferred from homology"/>
<comment type="similarity">
    <text evidence="1">Belongs to the peptidase S1 family.</text>
</comment>
<keyword evidence="6" id="KW-0865">Zymogen</keyword>
<dbReference type="InterPro" id="IPR004236">
    <property type="entry name" value="Pept_S1_alpha_lytic"/>
</dbReference>
<evidence type="ECO:0000256" key="7">
    <source>
        <dbReference type="ARBA" id="ARBA00023157"/>
    </source>
</evidence>
<evidence type="ECO:0000256" key="5">
    <source>
        <dbReference type="ARBA" id="ARBA00022825"/>
    </source>
</evidence>
<evidence type="ECO:0000313" key="12">
    <source>
        <dbReference type="Proteomes" id="UP000632535"/>
    </source>
</evidence>
<evidence type="ECO:0000256" key="1">
    <source>
        <dbReference type="ARBA" id="ARBA00007664"/>
    </source>
</evidence>
<keyword evidence="5" id="KW-0720">Serine protease</keyword>
<feature type="domain" description="Peptidase S1" evidence="9">
    <location>
        <begin position="223"/>
        <end position="377"/>
    </location>
</feature>
<feature type="domain" description="Peptidase S1A alpha-lytic prodomain" evidence="10">
    <location>
        <begin position="123"/>
        <end position="187"/>
    </location>
</feature>
<keyword evidence="4" id="KW-0378">Hydrolase</keyword>
<dbReference type="SUPFAM" id="SSF50494">
    <property type="entry name" value="Trypsin-like serine proteases"/>
    <property type="match status" value="1"/>
</dbReference>
<reference evidence="12" key="1">
    <citation type="journal article" date="2019" name="Int. J. Syst. Evol. Microbiol.">
        <title>The Global Catalogue of Microorganisms (GCM) 10K type strain sequencing project: providing services to taxonomists for standard genome sequencing and annotation.</title>
        <authorList>
            <consortium name="The Broad Institute Genomics Platform"/>
            <consortium name="The Broad Institute Genome Sequencing Center for Infectious Disease"/>
            <person name="Wu L."/>
            <person name="Ma J."/>
        </authorList>
    </citation>
    <scope>NUCLEOTIDE SEQUENCE [LARGE SCALE GENOMIC DNA]</scope>
    <source>
        <strain evidence="12">CCM 8653</strain>
    </source>
</reference>
<protein>
    <submittedName>
        <fullName evidence="11">Serine protease</fullName>
    </submittedName>
</protein>
<dbReference type="EMBL" id="BMDG01000001">
    <property type="protein sequence ID" value="GGI04610.1"/>
    <property type="molecule type" value="Genomic_DNA"/>
</dbReference>
<dbReference type="InterPro" id="IPR037295">
    <property type="entry name" value="Alpha-lytic_protease_prodomain"/>
</dbReference>
<dbReference type="InterPro" id="IPR001254">
    <property type="entry name" value="Trypsin_dom"/>
</dbReference>
<dbReference type="Gene3D" id="3.30.300.50">
    <property type="match status" value="2"/>
</dbReference>
<dbReference type="PRINTS" id="PR00861">
    <property type="entry name" value="ALYTICPTASE"/>
</dbReference>
<evidence type="ECO:0000313" key="11">
    <source>
        <dbReference type="EMBL" id="GGI04610.1"/>
    </source>
</evidence>
<dbReference type="InterPro" id="IPR009003">
    <property type="entry name" value="Peptidase_S1_PA"/>
</dbReference>
<dbReference type="Pfam" id="PF02983">
    <property type="entry name" value="Pro_Al_protease"/>
    <property type="match status" value="1"/>
</dbReference>
<dbReference type="Gene3D" id="2.40.10.10">
    <property type="entry name" value="Trypsin-like serine proteases"/>
    <property type="match status" value="2"/>
</dbReference>
<dbReference type="PIRSF" id="PIRSF001134">
    <property type="entry name" value="Streptogrisin"/>
    <property type="match status" value="1"/>
</dbReference>
<dbReference type="InterPro" id="IPR043504">
    <property type="entry name" value="Peptidase_S1_PA_chymotrypsin"/>
</dbReference>
<dbReference type="InterPro" id="IPR035070">
    <property type="entry name" value="Streptogrisin_prodomain"/>
</dbReference>
<organism evidence="11 12">
    <name type="scientific">Isoptericola cucumis</name>
    <dbReference type="NCBI Taxonomy" id="1776856"/>
    <lineage>
        <taxon>Bacteria</taxon>
        <taxon>Bacillati</taxon>
        <taxon>Actinomycetota</taxon>
        <taxon>Actinomycetes</taxon>
        <taxon>Micrococcales</taxon>
        <taxon>Promicromonosporaceae</taxon>
        <taxon>Isoptericola</taxon>
    </lineage>
</organism>
<dbReference type="GO" id="GO:0008233">
    <property type="term" value="F:peptidase activity"/>
    <property type="evidence" value="ECO:0007669"/>
    <property type="project" value="UniProtKB-KW"/>
</dbReference>
<evidence type="ECO:0000256" key="8">
    <source>
        <dbReference type="SAM" id="SignalP"/>
    </source>
</evidence>
<keyword evidence="12" id="KW-1185">Reference proteome</keyword>
<evidence type="ECO:0000259" key="10">
    <source>
        <dbReference type="Pfam" id="PF02983"/>
    </source>
</evidence>
<evidence type="ECO:0000256" key="6">
    <source>
        <dbReference type="ARBA" id="ARBA00023145"/>
    </source>
</evidence>
<comment type="caution">
    <text evidence="11">The sequence shown here is derived from an EMBL/GenBank/DDBJ whole genome shotgun (WGS) entry which is preliminary data.</text>
</comment>
<keyword evidence="2 11" id="KW-0645">Protease</keyword>
<dbReference type="GO" id="GO:0006508">
    <property type="term" value="P:proteolysis"/>
    <property type="evidence" value="ECO:0007669"/>
    <property type="project" value="UniProtKB-KW"/>
</dbReference>
<dbReference type="InterPro" id="IPR001316">
    <property type="entry name" value="Pept_S1A_streptogrisin"/>
</dbReference>